<proteinExistence type="predicted"/>
<gene>
    <name evidence="1" type="ORF">FCALED_LOCUS14164</name>
</gene>
<dbReference type="AlphaFoldDB" id="A0A9N9I1Y8"/>
<accession>A0A9N9I1Y8</accession>
<evidence type="ECO:0000313" key="1">
    <source>
        <dbReference type="EMBL" id="CAG8716073.1"/>
    </source>
</evidence>
<dbReference type="InterPro" id="IPR012677">
    <property type="entry name" value="Nucleotide-bd_a/b_plait_sf"/>
</dbReference>
<evidence type="ECO:0000313" key="2">
    <source>
        <dbReference type="Proteomes" id="UP000789570"/>
    </source>
</evidence>
<dbReference type="InterPro" id="IPR035979">
    <property type="entry name" value="RBD_domain_sf"/>
</dbReference>
<dbReference type="SUPFAM" id="SSF54928">
    <property type="entry name" value="RNA-binding domain, RBD"/>
    <property type="match status" value="1"/>
</dbReference>
<organism evidence="1 2">
    <name type="scientific">Funneliformis caledonium</name>
    <dbReference type="NCBI Taxonomy" id="1117310"/>
    <lineage>
        <taxon>Eukaryota</taxon>
        <taxon>Fungi</taxon>
        <taxon>Fungi incertae sedis</taxon>
        <taxon>Mucoromycota</taxon>
        <taxon>Glomeromycotina</taxon>
        <taxon>Glomeromycetes</taxon>
        <taxon>Glomerales</taxon>
        <taxon>Glomeraceae</taxon>
        <taxon>Funneliformis</taxon>
    </lineage>
</organism>
<name>A0A9N9I1Y8_9GLOM</name>
<dbReference type="EMBL" id="CAJVPQ010009533">
    <property type="protein sequence ID" value="CAG8716073.1"/>
    <property type="molecule type" value="Genomic_DNA"/>
</dbReference>
<dbReference type="Proteomes" id="UP000789570">
    <property type="component" value="Unassembled WGS sequence"/>
</dbReference>
<sequence>MAQMDSQIAPIYEGLTITVVEMTFMQSVFIGGVHLDGVSSGKIKNLLSDIIQMENCHILKCKSETYGHIHFKTENDAGLFFQRVQGQTFEFEYNDDPGEIKTISIEFFPSKEITILFIRFR</sequence>
<reference evidence="1" key="1">
    <citation type="submission" date="2021-06" db="EMBL/GenBank/DDBJ databases">
        <authorList>
            <person name="Kallberg Y."/>
            <person name="Tangrot J."/>
            <person name="Rosling A."/>
        </authorList>
    </citation>
    <scope>NUCLEOTIDE SEQUENCE</scope>
    <source>
        <strain evidence="1">UK204</strain>
    </source>
</reference>
<keyword evidence="2" id="KW-1185">Reference proteome</keyword>
<comment type="caution">
    <text evidence="1">The sequence shown here is derived from an EMBL/GenBank/DDBJ whole genome shotgun (WGS) entry which is preliminary data.</text>
</comment>
<dbReference type="GO" id="GO:0003676">
    <property type="term" value="F:nucleic acid binding"/>
    <property type="evidence" value="ECO:0007669"/>
    <property type="project" value="InterPro"/>
</dbReference>
<dbReference type="OrthoDB" id="2431753at2759"/>
<dbReference type="Gene3D" id="3.30.70.330">
    <property type="match status" value="1"/>
</dbReference>
<protein>
    <submittedName>
        <fullName evidence="1">196_t:CDS:1</fullName>
    </submittedName>
</protein>